<evidence type="ECO:0000313" key="3">
    <source>
        <dbReference type="Proteomes" id="UP000653565"/>
    </source>
</evidence>
<proteinExistence type="predicted"/>
<reference evidence="2" key="1">
    <citation type="journal article" date="2020" name="bioRxiv">
        <title>Genomic and phenotypic heterogeneity of clinical isolates of the human pathogens Aspergillus fumigatus, Aspergillus lentulus and Aspergillus fumigatiaffinis.</title>
        <authorList>
            <person name="dos Santos R.A.C."/>
            <person name="Steenwyk J.L."/>
            <person name="Rivero-Menendez O."/>
            <person name="Mead M.E."/>
            <person name="Silva L.P."/>
            <person name="Bastos R.W."/>
            <person name="Alastruey-Izquierdo A."/>
            <person name="Goldman G.H."/>
            <person name="Rokas A."/>
        </authorList>
    </citation>
    <scope>NUCLEOTIDE SEQUENCE</scope>
    <source>
        <strain evidence="2">CNM-CM6805</strain>
    </source>
</reference>
<name>A0A8H4H564_9EURO</name>
<dbReference type="EMBL" id="JAAAPX010000022">
    <property type="protein sequence ID" value="KAF4241115.1"/>
    <property type="molecule type" value="Genomic_DNA"/>
</dbReference>
<keyword evidence="1" id="KW-1133">Transmembrane helix</keyword>
<protein>
    <submittedName>
        <fullName evidence="2">Uncharacterized protein</fullName>
    </submittedName>
</protein>
<dbReference type="AlphaFoldDB" id="A0A8H4H564"/>
<organism evidence="2 3">
    <name type="scientific">Aspergillus fumigatiaffinis</name>
    <dbReference type="NCBI Taxonomy" id="340414"/>
    <lineage>
        <taxon>Eukaryota</taxon>
        <taxon>Fungi</taxon>
        <taxon>Dikarya</taxon>
        <taxon>Ascomycota</taxon>
        <taxon>Pezizomycotina</taxon>
        <taxon>Eurotiomycetes</taxon>
        <taxon>Eurotiomycetidae</taxon>
        <taxon>Eurotiales</taxon>
        <taxon>Aspergillaceae</taxon>
        <taxon>Aspergillus</taxon>
        <taxon>Aspergillus subgen. Fumigati</taxon>
    </lineage>
</organism>
<sequence>MAPSLTHVSASLYRGLAIGVLVSWTLTSLGYTALAALNTNSTYLEIIACTTMFTFLMCRLLVAWNPSSKSENVTIAQLIASADSGSRRGAFVLLSLCCTWLYELLNQALVLFFMTVFGGVIATAIYNDAFTDSVQETEPQDGSTTSLSVHVKEFNETVGFDPTEIFKMIPPRVWLYFVGLMWLNFFSLGVYVLGHAVVSLKKVLTLPTSVSTATKESTVDKAVPVNSSDRLSD</sequence>
<reference evidence="2" key="2">
    <citation type="submission" date="2020-04" db="EMBL/GenBank/DDBJ databases">
        <authorList>
            <person name="Santos R.A.C."/>
            <person name="Steenwyk J.L."/>
            <person name="Rivero-Menendez O."/>
            <person name="Mead M.E."/>
            <person name="Silva L.P."/>
            <person name="Bastos R.W."/>
            <person name="Alastruey-Izquierdo A."/>
            <person name="Goldman G.H."/>
            <person name="Rokas A."/>
        </authorList>
    </citation>
    <scope>NUCLEOTIDE SEQUENCE</scope>
    <source>
        <strain evidence="2">CNM-CM6805</strain>
    </source>
</reference>
<comment type="caution">
    <text evidence="2">The sequence shown here is derived from an EMBL/GenBank/DDBJ whole genome shotgun (WGS) entry which is preliminary data.</text>
</comment>
<gene>
    <name evidence="2" type="ORF">CNMCM6805_004275</name>
</gene>
<evidence type="ECO:0000256" key="1">
    <source>
        <dbReference type="SAM" id="Phobius"/>
    </source>
</evidence>
<feature type="transmembrane region" description="Helical" evidence="1">
    <location>
        <begin position="12"/>
        <end position="37"/>
    </location>
</feature>
<keyword evidence="1" id="KW-0472">Membrane</keyword>
<feature type="transmembrane region" description="Helical" evidence="1">
    <location>
        <begin position="173"/>
        <end position="194"/>
    </location>
</feature>
<feature type="transmembrane region" description="Helical" evidence="1">
    <location>
        <begin position="108"/>
        <end position="126"/>
    </location>
</feature>
<evidence type="ECO:0000313" key="2">
    <source>
        <dbReference type="EMBL" id="KAF4241115.1"/>
    </source>
</evidence>
<dbReference type="OrthoDB" id="4496655at2759"/>
<keyword evidence="1" id="KW-0812">Transmembrane</keyword>
<feature type="transmembrane region" description="Helical" evidence="1">
    <location>
        <begin position="43"/>
        <end position="64"/>
    </location>
</feature>
<dbReference type="Proteomes" id="UP000653565">
    <property type="component" value="Unassembled WGS sequence"/>
</dbReference>
<accession>A0A8H4H564</accession>
<keyword evidence="3" id="KW-1185">Reference proteome</keyword>